<keyword evidence="1" id="KW-1133">Transmembrane helix</keyword>
<comment type="caution">
    <text evidence="2">The sequence shown here is derived from an EMBL/GenBank/DDBJ whole genome shotgun (WGS) entry which is preliminary data.</text>
</comment>
<accession>A0ABS2R1X2</accession>
<dbReference type="EMBL" id="JAFBFH010000003">
    <property type="protein sequence ID" value="MBM7713642.1"/>
    <property type="molecule type" value="Genomic_DNA"/>
</dbReference>
<dbReference type="PIRSF" id="PIRSF036710">
    <property type="entry name" value="YphA_Bacsu"/>
    <property type="match status" value="1"/>
</dbReference>
<feature type="transmembrane region" description="Helical" evidence="1">
    <location>
        <begin position="6"/>
        <end position="22"/>
    </location>
</feature>
<protein>
    <submittedName>
        <fullName evidence="2">Uncharacterized protein</fullName>
    </submittedName>
</protein>
<dbReference type="RefSeq" id="WP_077113304.1">
    <property type="nucleotide sequence ID" value="NZ_JAFBFH010000003.1"/>
</dbReference>
<feature type="transmembrane region" description="Helical" evidence="1">
    <location>
        <begin position="167"/>
        <end position="188"/>
    </location>
</feature>
<name>A0ABS2R1X2_9BACI</name>
<reference evidence="2 3" key="1">
    <citation type="submission" date="2021-01" db="EMBL/GenBank/DDBJ databases">
        <title>Genomic Encyclopedia of Type Strains, Phase IV (KMG-IV): sequencing the most valuable type-strain genomes for metagenomic binning, comparative biology and taxonomic classification.</title>
        <authorList>
            <person name="Goeker M."/>
        </authorList>
    </citation>
    <scope>NUCLEOTIDE SEQUENCE [LARGE SCALE GENOMIC DNA]</scope>
    <source>
        <strain evidence="2 3">DSM 105453</strain>
    </source>
</reference>
<feature type="transmembrane region" description="Helical" evidence="1">
    <location>
        <begin position="131"/>
        <end position="155"/>
    </location>
</feature>
<feature type="transmembrane region" description="Helical" evidence="1">
    <location>
        <begin position="29"/>
        <end position="47"/>
    </location>
</feature>
<dbReference type="InterPro" id="IPR014617">
    <property type="entry name" value="YphA_Bacsu"/>
</dbReference>
<feature type="transmembrane region" description="Helical" evidence="1">
    <location>
        <begin position="78"/>
        <end position="96"/>
    </location>
</feature>
<feature type="transmembrane region" description="Helical" evidence="1">
    <location>
        <begin position="102"/>
        <end position="124"/>
    </location>
</feature>
<keyword evidence="1" id="KW-0812">Transmembrane</keyword>
<dbReference type="Proteomes" id="UP000823485">
    <property type="component" value="Unassembled WGS sequence"/>
</dbReference>
<proteinExistence type="predicted"/>
<organism evidence="2 3">
    <name type="scientific">Siminovitchia thermophila</name>
    <dbReference type="NCBI Taxonomy" id="1245522"/>
    <lineage>
        <taxon>Bacteria</taxon>
        <taxon>Bacillati</taxon>
        <taxon>Bacillota</taxon>
        <taxon>Bacilli</taxon>
        <taxon>Bacillales</taxon>
        <taxon>Bacillaceae</taxon>
        <taxon>Siminovitchia</taxon>
    </lineage>
</organism>
<sequence>MSGIIFLFFLWGVWIVATFLLNKDDPARLPIAALSLLLLVVSSISFSVKSVTVNGAAVLLMMGSCVVISKWSFLQKMYFIFSALTIMVGYAGAYLLELYDPVWVLIDKRILLSSALYIIGWILYPASLFYRFFAIVVGTLLGEIFLGVFLSQWSMPYTVGSLEYLDIFGLSATLLLIAHLLTAVKRIMKQHATQRVMH</sequence>
<keyword evidence="1" id="KW-0472">Membrane</keyword>
<keyword evidence="3" id="KW-1185">Reference proteome</keyword>
<dbReference type="Pfam" id="PF24124">
    <property type="entry name" value="YphA"/>
    <property type="match status" value="1"/>
</dbReference>
<evidence type="ECO:0000256" key="1">
    <source>
        <dbReference type="SAM" id="Phobius"/>
    </source>
</evidence>
<evidence type="ECO:0000313" key="3">
    <source>
        <dbReference type="Proteomes" id="UP000823485"/>
    </source>
</evidence>
<feature type="transmembrane region" description="Helical" evidence="1">
    <location>
        <begin position="53"/>
        <end position="71"/>
    </location>
</feature>
<gene>
    <name evidence="2" type="ORF">JOC94_000611</name>
</gene>
<evidence type="ECO:0000313" key="2">
    <source>
        <dbReference type="EMBL" id="MBM7713642.1"/>
    </source>
</evidence>